<sequence length="100" mass="11425">MKMAGQIRMSPEELKSKAAQYGQGANQIEDILSQLQNLQNELRGEWEGRAFEGFDQQFNQLKPKVQNFAQLLQEINMQLNKTAEAVASHDEELSRNFGLK</sequence>
<keyword evidence="4" id="KW-1185">Reference proteome</keyword>
<accession>Q81HA0</accession>
<protein>
    <recommendedName>
        <fullName evidence="1">ESAT-6-like protein</fullName>
    </recommendedName>
</protein>
<dbReference type="InterPro" id="IPR010310">
    <property type="entry name" value="T7SS_ESAT-6-like"/>
</dbReference>
<comment type="similarity">
    <text evidence="1">Belongs to the WXG100 family.</text>
</comment>
<name>Q81HA0_BACCR</name>
<evidence type="ECO:0000313" key="4">
    <source>
        <dbReference type="Proteomes" id="UP000001417"/>
    </source>
</evidence>
<dbReference type="SUPFAM" id="SSF140453">
    <property type="entry name" value="EsxAB dimer-like"/>
    <property type="match status" value="1"/>
</dbReference>
<reference evidence="3 4" key="1">
    <citation type="journal article" date="2003" name="Nature">
        <title>Genome sequence of Bacillus cereus and comparative analysis with Bacillus anthracis.</title>
        <authorList>
            <person name="Ivanova N."/>
            <person name="Sorokin A."/>
            <person name="Anderson I."/>
            <person name="Galleron N."/>
            <person name="Candelon B."/>
            <person name="Kapatral V."/>
            <person name="Bhattacharyya A."/>
            <person name="Reznik G."/>
            <person name="Mikhailova N."/>
            <person name="Lapidus A."/>
            <person name="Chu L."/>
            <person name="Mazur M."/>
            <person name="Goltsman E."/>
            <person name="Larsen N."/>
            <person name="D'Souza M."/>
            <person name="Walunas T."/>
            <person name="Grechkin Y."/>
            <person name="Pusch G."/>
            <person name="Haselkorn R."/>
            <person name="Fonstein M."/>
            <person name="Ehrlich S.D."/>
            <person name="Overbeek R."/>
            <person name="Kyrpides N."/>
        </authorList>
    </citation>
    <scope>NUCLEOTIDE SEQUENCE [LARGE SCALE GENOMIC DNA]</scope>
    <source>
        <strain evidence="4">ATCC 14579 / DSM 31 / CCUG 7414 / JCM 2152 / NBRC 15305 / NCIMB 9373 / NCTC 2599 / NRRL B-3711</strain>
    </source>
</reference>
<dbReference type="Pfam" id="PF06013">
    <property type="entry name" value="WXG100"/>
    <property type="match status" value="1"/>
</dbReference>
<gene>
    <name evidence="3" type="ordered locus">BC_0918</name>
</gene>
<feature type="region of interest" description="Disordered" evidence="2">
    <location>
        <begin position="1"/>
        <end position="20"/>
    </location>
</feature>
<dbReference type="AlphaFoldDB" id="Q81HA0"/>
<dbReference type="Gene3D" id="1.10.287.1060">
    <property type="entry name" value="ESAT-6-like"/>
    <property type="match status" value="1"/>
</dbReference>
<proteinExistence type="inferred from homology"/>
<dbReference type="KEGG" id="bce:BC0918"/>
<dbReference type="NCBIfam" id="TIGR03930">
    <property type="entry name" value="WXG100_ESAT6"/>
    <property type="match status" value="1"/>
</dbReference>
<dbReference type="EMBL" id="AE016877">
    <property type="protein sequence ID" value="AAP07905.1"/>
    <property type="molecule type" value="Genomic_DNA"/>
</dbReference>
<dbReference type="HOGENOM" id="CLU_158563_4_0_9"/>
<evidence type="ECO:0000313" key="3">
    <source>
        <dbReference type="EMBL" id="AAP07905.1"/>
    </source>
</evidence>
<dbReference type="PATRIC" id="fig|226900.8.peg.865"/>
<dbReference type="Proteomes" id="UP000001417">
    <property type="component" value="Chromosome"/>
</dbReference>
<evidence type="ECO:0000256" key="2">
    <source>
        <dbReference type="SAM" id="MobiDB-lite"/>
    </source>
</evidence>
<evidence type="ECO:0000256" key="1">
    <source>
        <dbReference type="RuleBase" id="RU362001"/>
    </source>
</evidence>
<dbReference type="InterPro" id="IPR036689">
    <property type="entry name" value="ESAT-6-like_sf"/>
</dbReference>
<organism evidence="3 4">
    <name type="scientific">Bacillus cereus (strain ATCC 14579 / DSM 31 / CCUG 7414 / JCM 2152 / NBRC 15305 / NCIMB 9373 / NCTC 2599 / NRRL B-3711)</name>
    <dbReference type="NCBI Taxonomy" id="226900"/>
    <lineage>
        <taxon>Bacteria</taxon>
        <taxon>Bacillati</taxon>
        <taxon>Bacillota</taxon>
        <taxon>Bacilli</taxon>
        <taxon>Bacillales</taxon>
        <taxon>Bacillaceae</taxon>
        <taxon>Bacillus</taxon>
        <taxon>Bacillus cereus group</taxon>
    </lineage>
</organism>